<dbReference type="Pfam" id="PF02878">
    <property type="entry name" value="PGM_PMM_I"/>
    <property type="match status" value="1"/>
</dbReference>
<dbReference type="EC" id="5.4.2.10" evidence="7 9"/>
<feature type="binding site" evidence="9">
    <location>
        <position position="244"/>
    </location>
    <ligand>
        <name>Mg(2+)</name>
        <dbReference type="ChEBI" id="CHEBI:18420"/>
    </ligand>
</feature>
<sequence>MGRLFGTDGVRGVANTELDVELAMKIGKAAAHVLTKETMHKPKILIGKDTRISGDMLEAALSAGLCSLGAGVISLGVIPTPAVAYLTRKYDADAGIVISASHNSAEFNGIKIFNGNGYKLSDDIEDEIEEIIQNDCASLDLPTGDAVGTISKCDTALSDYKAFVKETLKGESLDGLKIAVDCANGASYLSSVETLVELGAEVFVVHNHPNGTNINLKCGSTHTDKFCEYVKNIDVDLGLSFDGDADRLLVVDENGALIDGDKIMLICADYMKEHKMLSKDTLVTTVMTNLGLVNAAKEKGIQIVQTKVGDRYVLEEMLEKGYTLGGEQSGHIICLDFNTTGDGLCSALLLLSILKKTGKRLSELSSVFVPLPQVMVNAKVSNAKKETYRDDDVIMEAIREVEEEFSGNGRVLIRPSGTEPCVRVMIEGPEQGIITQKANYLAKLIEARLV</sequence>
<dbReference type="PRINTS" id="PR00509">
    <property type="entry name" value="PGMPMM"/>
</dbReference>
<dbReference type="Gene3D" id="3.40.120.10">
    <property type="entry name" value="Alpha-D-Glucose-1,6-Bisphosphate, subunit A, domain 3"/>
    <property type="match status" value="3"/>
</dbReference>
<comment type="caution">
    <text evidence="14">The sequence shown here is derived from an EMBL/GenBank/DDBJ whole genome shotgun (WGS) entry which is preliminary data.</text>
</comment>
<evidence type="ECO:0000256" key="8">
    <source>
        <dbReference type="ARBA" id="ARBA00068193"/>
    </source>
</evidence>
<evidence type="ECO:0000259" key="10">
    <source>
        <dbReference type="Pfam" id="PF00408"/>
    </source>
</evidence>
<dbReference type="GO" id="GO:0009252">
    <property type="term" value="P:peptidoglycan biosynthetic process"/>
    <property type="evidence" value="ECO:0007669"/>
    <property type="project" value="TreeGrafter"/>
</dbReference>
<gene>
    <name evidence="9" type="primary">glmM</name>
    <name evidence="14" type="ORF">H8698_02505</name>
</gene>
<comment type="function">
    <text evidence="9">Catalyzes the conversion of glucosamine-6-phosphate to glucosamine-1-phosphate.</text>
</comment>
<dbReference type="HAMAP" id="MF_01554_B">
    <property type="entry name" value="GlmM_B"/>
    <property type="match status" value="1"/>
</dbReference>
<dbReference type="CDD" id="cd05802">
    <property type="entry name" value="GlmM"/>
    <property type="match status" value="1"/>
</dbReference>
<dbReference type="InterPro" id="IPR005843">
    <property type="entry name" value="A-D-PHexomutase_C"/>
</dbReference>
<feature type="binding site" description="via phosphate group" evidence="9">
    <location>
        <position position="101"/>
    </location>
    <ligand>
        <name>Mg(2+)</name>
        <dbReference type="ChEBI" id="CHEBI:18420"/>
    </ligand>
</feature>
<dbReference type="GO" id="GO:0000287">
    <property type="term" value="F:magnesium ion binding"/>
    <property type="evidence" value="ECO:0007669"/>
    <property type="project" value="UniProtKB-UniRule"/>
</dbReference>
<reference evidence="14" key="1">
    <citation type="submission" date="2020-08" db="EMBL/GenBank/DDBJ databases">
        <title>Genome public.</title>
        <authorList>
            <person name="Liu C."/>
            <person name="Sun Q."/>
        </authorList>
    </citation>
    <scope>NUCLEOTIDE SEQUENCE</scope>
    <source>
        <strain evidence="14">H8</strain>
    </source>
</reference>
<keyword evidence="4 9" id="KW-0460">Magnesium</keyword>
<keyword evidence="15" id="KW-1185">Reference proteome</keyword>
<comment type="PTM">
    <text evidence="9">Activated by phosphorylation.</text>
</comment>
<dbReference type="InterPro" id="IPR016055">
    <property type="entry name" value="A-D-PHexomutase_a/b/a-I/II/III"/>
</dbReference>
<dbReference type="PANTHER" id="PTHR42946">
    <property type="entry name" value="PHOSPHOHEXOSE MUTASE"/>
    <property type="match status" value="1"/>
</dbReference>
<evidence type="ECO:0000256" key="9">
    <source>
        <dbReference type="HAMAP-Rule" id="MF_01554"/>
    </source>
</evidence>
<comment type="catalytic activity">
    <reaction evidence="6 9">
        <text>alpha-D-glucosamine 1-phosphate = D-glucosamine 6-phosphate</text>
        <dbReference type="Rhea" id="RHEA:23424"/>
        <dbReference type="ChEBI" id="CHEBI:58516"/>
        <dbReference type="ChEBI" id="CHEBI:58725"/>
        <dbReference type="EC" id="5.4.2.10"/>
    </reaction>
</comment>
<dbReference type="InterPro" id="IPR006352">
    <property type="entry name" value="GlmM_bact"/>
</dbReference>
<evidence type="ECO:0000256" key="1">
    <source>
        <dbReference type="ARBA" id="ARBA00010231"/>
    </source>
</evidence>
<dbReference type="GO" id="GO:0005975">
    <property type="term" value="P:carbohydrate metabolic process"/>
    <property type="evidence" value="ECO:0007669"/>
    <property type="project" value="InterPro"/>
</dbReference>
<dbReference type="FunFam" id="3.40.120.10:FF:000001">
    <property type="entry name" value="Phosphoglucosamine mutase"/>
    <property type="match status" value="1"/>
</dbReference>
<feature type="binding site" evidence="9">
    <location>
        <position position="242"/>
    </location>
    <ligand>
        <name>Mg(2+)</name>
        <dbReference type="ChEBI" id="CHEBI:18420"/>
    </ligand>
</feature>
<dbReference type="NCBIfam" id="TIGR01455">
    <property type="entry name" value="glmM"/>
    <property type="match status" value="1"/>
</dbReference>
<protein>
    <recommendedName>
        <fullName evidence="8 9">Phosphoglucosamine mutase</fullName>
        <ecNumber evidence="7 9">5.4.2.10</ecNumber>
    </recommendedName>
</protein>
<dbReference type="SUPFAM" id="SSF55957">
    <property type="entry name" value="Phosphoglucomutase, C-terminal domain"/>
    <property type="match status" value="1"/>
</dbReference>
<accession>A0A926DJ28</accession>
<evidence type="ECO:0000256" key="2">
    <source>
        <dbReference type="ARBA" id="ARBA00022553"/>
    </source>
</evidence>
<dbReference type="SUPFAM" id="SSF53738">
    <property type="entry name" value="Phosphoglucomutase, first 3 domains"/>
    <property type="match status" value="3"/>
</dbReference>
<dbReference type="Gene3D" id="3.30.310.50">
    <property type="entry name" value="Alpha-D-phosphohexomutase, C-terminal domain"/>
    <property type="match status" value="1"/>
</dbReference>
<evidence type="ECO:0000256" key="3">
    <source>
        <dbReference type="ARBA" id="ARBA00022723"/>
    </source>
</evidence>
<evidence type="ECO:0000259" key="13">
    <source>
        <dbReference type="Pfam" id="PF02880"/>
    </source>
</evidence>
<dbReference type="FunFam" id="3.40.120.10:FF:000002">
    <property type="entry name" value="Phosphoglucosamine mutase"/>
    <property type="match status" value="1"/>
</dbReference>
<dbReference type="InterPro" id="IPR005844">
    <property type="entry name" value="A-D-PHexomutase_a/b/a-I"/>
</dbReference>
<dbReference type="PANTHER" id="PTHR42946:SF1">
    <property type="entry name" value="PHOSPHOGLUCOMUTASE (ALPHA-D-GLUCOSE-1,6-BISPHOSPHATE-DEPENDENT)"/>
    <property type="match status" value="1"/>
</dbReference>
<dbReference type="InterPro" id="IPR005845">
    <property type="entry name" value="A-D-PHexomutase_a/b/a-II"/>
</dbReference>
<dbReference type="NCBIfam" id="NF008139">
    <property type="entry name" value="PRK10887.1"/>
    <property type="match status" value="1"/>
</dbReference>
<evidence type="ECO:0000256" key="5">
    <source>
        <dbReference type="ARBA" id="ARBA00023235"/>
    </source>
</evidence>
<dbReference type="InterPro" id="IPR050060">
    <property type="entry name" value="Phosphoglucosamine_mutase"/>
</dbReference>
<feature type="active site" description="Phosphoserine intermediate" evidence="9">
    <location>
        <position position="101"/>
    </location>
</feature>
<dbReference type="FunFam" id="3.30.310.50:FF:000001">
    <property type="entry name" value="Phosphoglucosamine mutase"/>
    <property type="match status" value="1"/>
</dbReference>
<feature type="domain" description="Alpha-D-phosphohexomutase alpha/beta/alpha" evidence="11">
    <location>
        <begin position="3"/>
        <end position="134"/>
    </location>
</feature>
<name>A0A926DJ28_9FIRM</name>
<keyword evidence="5 9" id="KW-0413">Isomerase</keyword>
<dbReference type="InterPro" id="IPR005846">
    <property type="entry name" value="A-D-PHexomutase_a/b/a-III"/>
</dbReference>
<dbReference type="InterPro" id="IPR005841">
    <property type="entry name" value="Alpha-D-phosphohexomutase_SF"/>
</dbReference>
<feature type="binding site" evidence="9">
    <location>
        <position position="246"/>
    </location>
    <ligand>
        <name>Mg(2+)</name>
        <dbReference type="ChEBI" id="CHEBI:18420"/>
    </ligand>
</feature>
<dbReference type="Pfam" id="PF02880">
    <property type="entry name" value="PGM_PMM_III"/>
    <property type="match status" value="1"/>
</dbReference>
<dbReference type="GO" id="GO:0008966">
    <property type="term" value="F:phosphoglucosamine mutase activity"/>
    <property type="evidence" value="ECO:0007669"/>
    <property type="project" value="UniProtKB-UniRule"/>
</dbReference>
<organism evidence="14 15">
    <name type="scientific">Congzhengia minquanensis</name>
    <dbReference type="NCBI Taxonomy" id="2763657"/>
    <lineage>
        <taxon>Bacteria</taxon>
        <taxon>Bacillati</taxon>
        <taxon>Bacillota</taxon>
        <taxon>Clostridia</taxon>
        <taxon>Eubacteriales</taxon>
        <taxon>Oscillospiraceae</taxon>
        <taxon>Congzhengia</taxon>
    </lineage>
</organism>
<evidence type="ECO:0000259" key="12">
    <source>
        <dbReference type="Pfam" id="PF02879"/>
    </source>
</evidence>
<evidence type="ECO:0000256" key="7">
    <source>
        <dbReference type="ARBA" id="ARBA00066330"/>
    </source>
</evidence>
<keyword evidence="2 9" id="KW-0597">Phosphoprotein</keyword>
<dbReference type="RefSeq" id="WP_249311036.1">
    <property type="nucleotide sequence ID" value="NZ_JACRSU010000001.1"/>
</dbReference>
<evidence type="ECO:0000259" key="11">
    <source>
        <dbReference type="Pfam" id="PF02878"/>
    </source>
</evidence>
<evidence type="ECO:0000313" key="14">
    <source>
        <dbReference type="EMBL" id="MBC8539845.1"/>
    </source>
</evidence>
<dbReference type="Pfam" id="PF00408">
    <property type="entry name" value="PGM_PMM_IV"/>
    <property type="match status" value="1"/>
</dbReference>
<dbReference type="GO" id="GO:0004615">
    <property type="term" value="F:phosphomannomutase activity"/>
    <property type="evidence" value="ECO:0007669"/>
    <property type="project" value="TreeGrafter"/>
</dbReference>
<dbReference type="Proteomes" id="UP000611762">
    <property type="component" value="Unassembled WGS sequence"/>
</dbReference>
<comment type="similarity">
    <text evidence="1 9">Belongs to the phosphohexose mutase family.</text>
</comment>
<dbReference type="InterPro" id="IPR036900">
    <property type="entry name" value="A-D-PHexomutase_C_sf"/>
</dbReference>
<dbReference type="AlphaFoldDB" id="A0A926DJ28"/>
<comment type="cofactor">
    <cofactor evidence="9">
        <name>Mg(2+)</name>
        <dbReference type="ChEBI" id="CHEBI:18420"/>
    </cofactor>
    <text evidence="9">Binds 1 Mg(2+) ion per subunit.</text>
</comment>
<evidence type="ECO:0000313" key="15">
    <source>
        <dbReference type="Proteomes" id="UP000611762"/>
    </source>
</evidence>
<keyword evidence="3 9" id="KW-0479">Metal-binding</keyword>
<feature type="modified residue" description="Phosphoserine" evidence="9">
    <location>
        <position position="101"/>
    </location>
</feature>
<dbReference type="EMBL" id="JACRSU010000001">
    <property type="protein sequence ID" value="MBC8539845.1"/>
    <property type="molecule type" value="Genomic_DNA"/>
</dbReference>
<dbReference type="GO" id="GO:0005829">
    <property type="term" value="C:cytosol"/>
    <property type="evidence" value="ECO:0007669"/>
    <property type="project" value="TreeGrafter"/>
</dbReference>
<proteinExistence type="inferred from homology"/>
<dbReference type="Pfam" id="PF02879">
    <property type="entry name" value="PGM_PMM_II"/>
    <property type="match status" value="1"/>
</dbReference>
<feature type="domain" description="Alpha-D-phosphohexomutase alpha/beta/alpha" evidence="12">
    <location>
        <begin position="160"/>
        <end position="255"/>
    </location>
</feature>
<feature type="domain" description="Alpha-D-phosphohexomutase C-terminal" evidence="10">
    <location>
        <begin position="375"/>
        <end position="438"/>
    </location>
</feature>
<feature type="domain" description="Alpha-D-phosphohexomutase alpha/beta/alpha" evidence="13">
    <location>
        <begin position="259"/>
        <end position="365"/>
    </location>
</feature>
<evidence type="ECO:0000256" key="4">
    <source>
        <dbReference type="ARBA" id="ARBA00022842"/>
    </source>
</evidence>
<evidence type="ECO:0000256" key="6">
    <source>
        <dbReference type="ARBA" id="ARBA00050364"/>
    </source>
</evidence>
<dbReference type="GO" id="GO:0006048">
    <property type="term" value="P:UDP-N-acetylglucosamine biosynthetic process"/>
    <property type="evidence" value="ECO:0007669"/>
    <property type="project" value="TreeGrafter"/>
</dbReference>